<keyword evidence="1" id="KW-0863">Zinc-finger</keyword>
<evidence type="ECO:0000259" key="3">
    <source>
        <dbReference type="PROSITE" id="PS50158"/>
    </source>
</evidence>
<dbReference type="EMBL" id="QRBI01000102">
    <property type="protein sequence ID" value="RMC16639.1"/>
    <property type="molecule type" value="Genomic_DNA"/>
</dbReference>
<dbReference type="GO" id="GO:0008270">
    <property type="term" value="F:zinc ion binding"/>
    <property type="evidence" value="ECO:0007669"/>
    <property type="project" value="UniProtKB-KW"/>
</dbReference>
<feature type="compositionally biased region" description="Low complexity" evidence="2">
    <location>
        <begin position="79"/>
        <end position="89"/>
    </location>
</feature>
<keyword evidence="5" id="KW-1185">Reference proteome</keyword>
<dbReference type="AlphaFoldDB" id="A0A3M0KTK0"/>
<dbReference type="PROSITE" id="PS50158">
    <property type="entry name" value="ZF_CCHC"/>
    <property type="match status" value="1"/>
</dbReference>
<gene>
    <name evidence="4" type="ORF">DUI87_06577</name>
</gene>
<dbReference type="SUPFAM" id="SSF47353">
    <property type="entry name" value="Retrovirus capsid dimerization domain-like"/>
    <property type="match status" value="1"/>
</dbReference>
<keyword evidence="1" id="KW-0479">Metal-binding</keyword>
<protein>
    <recommendedName>
        <fullName evidence="3">CCHC-type domain-containing protein</fullName>
    </recommendedName>
</protein>
<feature type="region of interest" description="Disordered" evidence="2">
    <location>
        <begin position="68"/>
        <end position="93"/>
    </location>
</feature>
<dbReference type="InterPro" id="IPR036875">
    <property type="entry name" value="Znf_CCHC_sf"/>
</dbReference>
<proteinExistence type="predicted"/>
<dbReference type="InterPro" id="IPR001878">
    <property type="entry name" value="Znf_CCHC"/>
</dbReference>
<sequence length="122" mass="13585">MFVERLTRAIELQVKNEGAQEQVLEEMAQANADEQCKAAILSLPMEPVPALDDMLHVCTKKVPFMTAHPNHSSRDAFRPPQRAAAADAMPPVPVSWLPPKRRTMCLLCDQAGHWASQCPLKK</sequence>
<reference evidence="4 5" key="1">
    <citation type="submission" date="2018-07" db="EMBL/GenBank/DDBJ databases">
        <title>A high quality draft genome assembly of the barn swallow (H. rustica rustica).</title>
        <authorList>
            <person name="Formenti G."/>
            <person name="Chiara M."/>
            <person name="Poveda L."/>
            <person name="Francoijs K.-J."/>
            <person name="Bonisoli-Alquati A."/>
            <person name="Canova L."/>
            <person name="Gianfranceschi L."/>
            <person name="Horner D.S."/>
            <person name="Saino N."/>
        </authorList>
    </citation>
    <scope>NUCLEOTIDE SEQUENCE [LARGE SCALE GENOMIC DNA]</scope>
    <source>
        <strain evidence="4">Chelidonia</strain>
        <tissue evidence="4">Blood</tissue>
    </source>
</reference>
<dbReference type="Proteomes" id="UP000269221">
    <property type="component" value="Unassembled WGS sequence"/>
</dbReference>
<accession>A0A3M0KTK0</accession>
<dbReference type="Gene3D" id="1.10.1200.30">
    <property type="match status" value="1"/>
</dbReference>
<evidence type="ECO:0000313" key="4">
    <source>
        <dbReference type="EMBL" id="RMC16639.1"/>
    </source>
</evidence>
<keyword evidence="1" id="KW-0862">Zinc</keyword>
<dbReference type="OrthoDB" id="9219359at2759"/>
<dbReference type="InterPro" id="IPR045345">
    <property type="entry name" value="Gag_p24_C"/>
</dbReference>
<evidence type="ECO:0000256" key="2">
    <source>
        <dbReference type="SAM" id="MobiDB-lite"/>
    </source>
</evidence>
<evidence type="ECO:0000256" key="1">
    <source>
        <dbReference type="PROSITE-ProRule" id="PRU00047"/>
    </source>
</evidence>
<name>A0A3M0KTK0_HIRRU</name>
<dbReference type="SUPFAM" id="SSF57756">
    <property type="entry name" value="Retrovirus zinc finger-like domains"/>
    <property type="match status" value="1"/>
</dbReference>
<feature type="domain" description="CCHC-type" evidence="3">
    <location>
        <begin position="105"/>
        <end position="119"/>
    </location>
</feature>
<evidence type="ECO:0000313" key="5">
    <source>
        <dbReference type="Proteomes" id="UP000269221"/>
    </source>
</evidence>
<dbReference type="GO" id="GO:0003676">
    <property type="term" value="F:nucleic acid binding"/>
    <property type="evidence" value="ECO:0007669"/>
    <property type="project" value="InterPro"/>
</dbReference>
<comment type="caution">
    <text evidence="4">The sequence shown here is derived from an EMBL/GenBank/DDBJ whole genome shotgun (WGS) entry which is preliminary data.</text>
</comment>
<organism evidence="4 5">
    <name type="scientific">Hirundo rustica rustica</name>
    <dbReference type="NCBI Taxonomy" id="333673"/>
    <lineage>
        <taxon>Eukaryota</taxon>
        <taxon>Metazoa</taxon>
        <taxon>Chordata</taxon>
        <taxon>Craniata</taxon>
        <taxon>Vertebrata</taxon>
        <taxon>Euteleostomi</taxon>
        <taxon>Archelosauria</taxon>
        <taxon>Archosauria</taxon>
        <taxon>Dinosauria</taxon>
        <taxon>Saurischia</taxon>
        <taxon>Theropoda</taxon>
        <taxon>Coelurosauria</taxon>
        <taxon>Aves</taxon>
        <taxon>Neognathae</taxon>
        <taxon>Neoaves</taxon>
        <taxon>Telluraves</taxon>
        <taxon>Australaves</taxon>
        <taxon>Passeriformes</taxon>
        <taxon>Sylvioidea</taxon>
        <taxon>Hirundinidae</taxon>
        <taxon>Hirundo</taxon>
    </lineage>
</organism>
<dbReference type="Pfam" id="PF19317">
    <property type="entry name" value="Gag_p24_C"/>
    <property type="match status" value="1"/>
</dbReference>
<dbReference type="InterPro" id="IPR008916">
    <property type="entry name" value="Retrov_capsid_C"/>
</dbReference>